<feature type="repeat" description="ANK" evidence="3">
    <location>
        <begin position="506"/>
        <end position="538"/>
    </location>
</feature>
<reference evidence="5" key="3">
    <citation type="submission" date="2014-11" db="UniProtKB">
        <authorList>
            <consortium name="EnsemblProtists"/>
        </authorList>
    </citation>
    <scope>IDENTIFICATION</scope>
    <source>
        <strain evidence="5">DAOM BR144</strain>
    </source>
</reference>
<dbReference type="Proteomes" id="UP000019132">
    <property type="component" value="Unassembled WGS sequence"/>
</dbReference>
<accession>K3WBW8</accession>
<feature type="region of interest" description="Disordered" evidence="4">
    <location>
        <begin position="264"/>
        <end position="283"/>
    </location>
</feature>
<keyword evidence="6" id="KW-1185">Reference proteome</keyword>
<feature type="region of interest" description="Disordered" evidence="4">
    <location>
        <begin position="191"/>
        <end position="210"/>
    </location>
</feature>
<name>K3WBW8_GLOUD</name>
<dbReference type="PROSITE" id="PS50088">
    <property type="entry name" value="ANK_REPEAT"/>
    <property type="match status" value="5"/>
</dbReference>
<organism evidence="5 6">
    <name type="scientific">Globisporangium ultimum (strain ATCC 200006 / CBS 805.95 / DAOM BR144)</name>
    <name type="common">Pythium ultimum</name>
    <dbReference type="NCBI Taxonomy" id="431595"/>
    <lineage>
        <taxon>Eukaryota</taxon>
        <taxon>Sar</taxon>
        <taxon>Stramenopiles</taxon>
        <taxon>Oomycota</taxon>
        <taxon>Peronosporomycetes</taxon>
        <taxon>Pythiales</taxon>
        <taxon>Pythiaceae</taxon>
        <taxon>Globisporangium</taxon>
    </lineage>
</organism>
<feature type="compositionally biased region" description="Low complexity" evidence="4">
    <location>
        <begin position="230"/>
        <end position="245"/>
    </location>
</feature>
<feature type="compositionally biased region" description="Basic and acidic residues" evidence="4">
    <location>
        <begin position="271"/>
        <end position="283"/>
    </location>
</feature>
<reference evidence="6" key="1">
    <citation type="journal article" date="2010" name="Genome Biol.">
        <title>Genome sequence of the necrotrophic plant pathogen Pythium ultimum reveals original pathogenicity mechanisms and effector repertoire.</title>
        <authorList>
            <person name="Levesque C.A."/>
            <person name="Brouwer H."/>
            <person name="Cano L."/>
            <person name="Hamilton J.P."/>
            <person name="Holt C."/>
            <person name="Huitema E."/>
            <person name="Raffaele S."/>
            <person name="Robideau G.P."/>
            <person name="Thines M."/>
            <person name="Win J."/>
            <person name="Zerillo M.M."/>
            <person name="Beakes G.W."/>
            <person name="Boore J.L."/>
            <person name="Busam D."/>
            <person name="Dumas B."/>
            <person name="Ferriera S."/>
            <person name="Fuerstenberg S.I."/>
            <person name="Gachon C.M."/>
            <person name="Gaulin E."/>
            <person name="Govers F."/>
            <person name="Grenville-Briggs L."/>
            <person name="Horner N."/>
            <person name="Hostetler J."/>
            <person name="Jiang R.H."/>
            <person name="Johnson J."/>
            <person name="Krajaejun T."/>
            <person name="Lin H."/>
            <person name="Meijer H.J."/>
            <person name="Moore B."/>
            <person name="Morris P."/>
            <person name="Phuntmart V."/>
            <person name="Puiu D."/>
            <person name="Shetty J."/>
            <person name="Stajich J.E."/>
            <person name="Tripathy S."/>
            <person name="Wawra S."/>
            <person name="van West P."/>
            <person name="Whitty B.R."/>
            <person name="Coutinho P.M."/>
            <person name="Henrissat B."/>
            <person name="Martin F."/>
            <person name="Thomas P.D."/>
            <person name="Tyler B.M."/>
            <person name="De Vries R.P."/>
            <person name="Kamoun S."/>
            <person name="Yandell M."/>
            <person name="Tisserat N."/>
            <person name="Buell C.R."/>
        </authorList>
    </citation>
    <scope>NUCLEOTIDE SEQUENCE</scope>
    <source>
        <strain evidence="6">DAOM:BR144</strain>
    </source>
</reference>
<protein>
    <submittedName>
        <fullName evidence="5">Uncharacterized protein</fullName>
    </submittedName>
</protein>
<dbReference type="PANTHER" id="PTHR24123:SF33">
    <property type="entry name" value="PROTEIN HOS4"/>
    <property type="match status" value="1"/>
</dbReference>
<sequence>MVVESTHAVAAVAAAVPLSTGLPDAKPPHAVDDDERFKARRRRAPPEFKKTATMRAFAQDGSFAYNAADATTASLAKPTSTRDVSPSKAGRSLAAAGVHRRKRVPQQRDFESVLDPAQRIEIARQRSQVSFGKHTINLDKTFRTAPGGSARVTLDDSPSHSPQRAGRSSSASFMSTAQVIFAASTGGSSYESAFDSNTGSSTGSSRGLSRQATLRAIAKNSDDSDDGFMSTTSSNCSSTSTISNSSSSSAMMLAAKKKAKKNVSFHSSGECQHDQTSADDRSKSVSNMLSPIHAACRKGDYLVVKHILSFYYGNECMNLVNSSCTCGMTPLQVACDNGHVKIAKLLLRRHAQPNKRGGKKRHHSCIAMACIQKNLDLVELLLQYGATVDEDALVITASSGYDEIVRLLINFRPKRNLTFDIPTQFLHKVTHQEIEASSLNKAASLAVTQDHPEMLLILLGDGKHQASREKVQACALDAAVQADYRLLRALAKQYNASILLGTKDGNACTLLHHAVRNENVKSVSLLIRLGADVHLRDSAGITPLYIACARGQSSIVSVLVEAGAKCVSMGPNDETPLHIAAQENHLACVEILLTHGRAPVDGVTRDLCTALHLASQRGNTQVAECLLDHGAQVNALTIGDETPLLKASRMSQFHTVKLLMSRGAKTHTKVSSENQCGKENVLSMDEVEPHLHPQQHHQGNFADPRVEKTQGEDSIFIAKSNTHTSLKKWIRSVLKNHD</sequence>
<evidence type="ECO:0000256" key="4">
    <source>
        <dbReference type="SAM" id="MobiDB-lite"/>
    </source>
</evidence>
<feature type="region of interest" description="Disordered" evidence="4">
    <location>
        <begin position="140"/>
        <end position="172"/>
    </location>
</feature>
<feature type="repeat" description="ANK" evidence="3">
    <location>
        <begin position="572"/>
        <end position="596"/>
    </location>
</feature>
<dbReference type="AlphaFoldDB" id="K3WBW8"/>
<keyword evidence="1" id="KW-0677">Repeat</keyword>
<dbReference type="InterPro" id="IPR002110">
    <property type="entry name" value="Ankyrin_rpt"/>
</dbReference>
<feature type="region of interest" description="Disordered" evidence="4">
    <location>
        <begin position="74"/>
        <end position="108"/>
    </location>
</feature>
<feature type="compositionally biased region" description="Polar residues" evidence="4">
    <location>
        <begin position="159"/>
        <end position="172"/>
    </location>
</feature>
<evidence type="ECO:0000256" key="2">
    <source>
        <dbReference type="ARBA" id="ARBA00023043"/>
    </source>
</evidence>
<evidence type="ECO:0000256" key="3">
    <source>
        <dbReference type="PROSITE-ProRule" id="PRU00023"/>
    </source>
</evidence>
<keyword evidence="2 3" id="KW-0040">ANK repeat</keyword>
<evidence type="ECO:0000313" key="5">
    <source>
        <dbReference type="EnsemblProtists" id="PYU1_T002459"/>
    </source>
</evidence>
<dbReference type="InParanoid" id="K3WBW8"/>
<dbReference type="InterPro" id="IPR036770">
    <property type="entry name" value="Ankyrin_rpt-contain_sf"/>
</dbReference>
<dbReference type="PRINTS" id="PR01415">
    <property type="entry name" value="ANKYRIN"/>
</dbReference>
<dbReference type="Gene3D" id="1.25.40.20">
    <property type="entry name" value="Ankyrin repeat-containing domain"/>
    <property type="match status" value="3"/>
</dbReference>
<dbReference type="SMART" id="SM00248">
    <property type="entry name" value="ANK"/>
    <property type="match status" value="8"/>
</dbReference>
<dbReference type="PANTHER" id="PTHR24123">
    <property type="entry name" value="ANKYRIN REPEAT-CONTAINING"/>
    <property type="match status" value="1"/>
</dbReference>
<proteinExistence type="predicted"/>
<feature type="repeat" description="ANK" evidence="3">
    <location>
        <begin position="606"/>
        <end position="638"/>
    </location>
</feature>
<dbReference type="VEuPathDB" id="FungiDB:PYU1_G002456"/>
<dbReference type="Pfam" id="PF12796">
    <property type="entry name" value="Ank_2"/>
    <property type="match status" value="3"/>
</dbReference>
<dbReference type="HOGENOM" id="CLU_421218_0_0_1"/>
<feature type="region of interest" description="Disordered" evidence="4">
    <location>
        <begin position="219"/>
        <end position="245"/>
    </location>
</feature>
<dbReference type="STRING" id="431595.K3WBW8"/>
<dbReference type="InterPro" id="IPR051165">
    <property type="entry name" value="Multifunctional_ANK_Repeat"/>
</dbReference>
<dbReference type="SUPFAM" id="SSF48403">
    <property type="entry name" value="Ankyrin repeat"/>
    <property type="match status" value="1"/>
</dbReference>
<feature type="repeat" description="ANK" evidence="3">
    <location>
        <begin position="326"/>
        <end position="358"/>
    </location>
</feature>
<feature type="compositionally biased region" description="Polar residues" evidence="4">
    <location>
        <begin position="74"/>
        <end position="84"/>
    </location>
</feature>
<dbReference type="EnsemblProtists" id="PYU1_T002459">
    <property type="protein sequence ID" value="PYU1_T002459"/>
    <property type="gene ID" value="PYU1_G002456"/>
</dbReference>
<feature type="region of interest" description="Disordered" evidence="4">
    <location>
        <begin position="19"/>
        <end position="45"/>
    </location>
</feature>
<dbReference type="eggNOG" id="KOG4177">
    <property type="taxonomic scope" value="Eukaryota"/>
</dbReference>
<dbReference type="PROSITE" id="PS50297">
    <property type="entry name" value="ANK_REP_REGION"/>
    <property type="match status" value="5"/>
</dbReference>
<feature type="compositionally biased region" description="Basic and acidic residues" evidence="4">
    <location>
        <begin position="26"/>
        <end position="37"/>
    </location>
</feature>
<dbReference type="OMA" id="HSCIAMA"/>
<reference evidence="6" key="2">
    <citation type="submission" date="2010-04" db="EMBL/GenBank/DDBJ databases">
        <authorList>
            <person name="Buell R."/>
            <person name="Hamilton J."/>
            <person name="Hostetler J."/>
        </authorList>
    </citation>
    <scope>NUCLEOTIDE SEQUENCE [LARGE SCALE GENOMIC DNA]</scope>
    <source>
        <strain evidence="6">DAOM:BR144</strain>
    </source>
</reference>
<evidence type="ECO:0000256" key="1">
    <source>
        <dbReference type="ARBA" id="ARBA00022737"/>
    </source>
</evidence>
<feature type="compositionally biased region" description="Low complexity" evidence="4">
    <location>
        <begin position="196"/>
        <end position="210"/>
    </location>
</feature>
<evidence type="ECO:0000313" key="6">
    <source>
        <dbReference type="Proteomes" id="UP000019132"/>
    </source>
</evidence>
<feature type="repeat" description="ANK" evidence="3">
    <location>
        <begin position="539"/>
        <end position="564"/>
    </location>
</feature>